<keyword evidence="2" id="KW-0680">Restriction system</keyword>
<dbReference type="AlphaFoldDB" id="F2J3N5"/>
<organism evidence="6 7">
    <name type="scientific">Polymorphum gilvum (strain LMG 25793 / CGMCC 1.9160 / SL003B-26A1)</name>
    <dbReference type="NCBI Taxonomy" id="991905"/>
    <lineage>
        <taxon>Bacteria</taxon>
        <taxon>Pseudomonadati</taxon>
        <taxon>Pseudomonadota</taxon>
        <taxon>Alphaproteobacteria</taxon>
        <taxon>Rhodobacterales</taxon>
        <taxon>Paracoccaceae</taxon>
        <taxon>Polymorphum</taxon>
    </lineage>
</organism>
<dbReference type="Pfam" id="PF01420">
    <property type="entry name" value="Methylase_S"/>
    <property type="match status" value="1"/>
</dbReference>
<evidence type="ECO:0000313" key="6">
    <source>
        <dbReference type="EMBL" id="ADZ72171.1"/>
    </source>
</evidence>
<dbReference type="SUPFAM" id="SSF116734">
    <property type="entry name" value="DNA methylase specificity domain"/>
    <property type="match status" value="2"/>
</dbReference>
<accession>F2J3N5</accession>
<dbReference type="Gene3D" id="3.90.220.20">
    <property type="entry name" value="DNA methylase specificity domains"/>
    <property type="match status" value="2"/>
</dbReference>
<dbReference type="KEGG" id="pgv:SL003B_3750"/>
<evidence type="ECO:0000256" key="3">
    <source>
        <dbReference type="ARBA" id="ARBA00023125"/>
    </source>
</evidence>
<protein>
    <submittedName>
        <fullName evidence="6">Restriction modification system DNA specificity domain protein</fullName>
    </submittedName>
</protein>
<dbReference type="REBASE" id="33910">
    <property type="entry name" value="S1.Pgi3ORF3751P"/>
</dbReference>
<keyword evidence="7" id="KW-1185">Reference proteome</keyword>
<dbReference type="HOGENOM" id="CLU_021095_0_1_5"/>
<evidence type="ECO:0000313" key="7">
    <source>
        <dbReference type="Proteomes" id="UP000008130"/>
    </source>
</evidence>
<dbReference type="PANTHER" id="PTHR30408:SF12">
    <property type="entry name" value="TYPE I RESTRICTION ENZYME MJAVIII SPECIFICITY SUBUNIT"/>
    <property type="match status" value="1"/>
</dbReference>
<feature type="coiled-coil region" evidence="4">
    <location>
        <begin position="256"/>
        <end position="283"/>
    </location>
</feature>
<name>F2J3N5_POLGS</name>
<keyword evidence="3" id="KW-0238">DNA-binding</keyword>
<comment type="similarity">
    <text evidence="1">Belongs to the type-I restriction system S methylase family.</text>
</comment>
<evidence type="ECO:0000256" key="4">
    <source>
        <dbReference type="SAM" id="Coils"/>
    </source>
</evidence>
<evidence type="ECO:0000259" key="5">
    <source>
        <dbReference type="Pfam" id="PF01420"/>
    </source>
</evidence>
<keyword evidence="4" id="KW-0175">Coiled coil</keyword>
<dbReference type="EMBL" id="CP002568">
    <property type="protein sequence ID" value="ADZ72171.1"/>
    <property type="molecule type" value="Genomic_DNA"/>
</dbReference>
<dbReference type="InterPro" id="IPR052021">
    <property type="entry name" value="Type-I_RS_S_subunit"/>
</dbReference>
<reference evidence="6 7" key="1">
    <citation type="journal article" date="2011" name="J. Bacteriol.">
        <title>Complete genome sequence of Polymorphum gilvum SL003B-26A1T, a crude oil-degrading bacterium from oil-polluted saline soil.</title>
        <authorList>
            <person name="Li S.G."/>
            <person name="Tang Y.Q."/>
            <person name="Nie Y."/>
            <person name="Cai M."/>
            <person name="Wu X.L."/>
        </authorList>
    </citation>
    <scope>NUCLEOTIDE SEQUENCE [LARGE SCALE GENOMIC DNA]</scope>
    <source>
        <strain evidence="7">LMG 25793 / CGMCC 1.9160 / SL003B-26A1</strain>
    </source>
</reference>
<dbReference type="GO" id="GO:0003677">
    <property type="term" value="F:DNA binding"/>
    <property type="evidence" value="ECO:0007669"/>
    <property type="project" value="UniProtKB-KW"/>
</dbReference>
<dbReference type="PATRIC" id="fig|991905.3.peg.3868"/>
<dbReference type="InterPro" id="IPR000055">
    <property type="entry name" value="Restrct_endonuc_typeI_TRD"/>
</dbReference>
<gene>
    <name evidence="6" type="ordered locus">SL003B_3750</name>
</gene>
<dbReference type="eggNOG" id="COG0732">
    <property type="taxonomic scope" value="Bacteria"/>
</dbReference>
<dbReference type="InterPro" id="IPR044946">
    <property type="entry name" value="Restrct_endonuc_typeI_TRD_sf"/>
</dbReference>
<evidence type="ECO:0000256" key="1">
    <source>
        <dbReference type="ARBA" id="ARBA00010923"/>
    </source>
</evidence>
<dbReference type="PANTHER" id="PTHR30408">
    <property type="entry name" value="TYPE-1 RESTRICTION ENZYME ECOKI SPECIFICITY PROTEIN"/>
    <property type="match status" value="1"/>
</dbReference>
<sequence length="298" mass="33749">MAVSQHFIAWSCSAKRVLDPWFLYAWMQTQKPFFERMAVGSTIKTIGLPIFKRLTIDFPPLPEQRRIAAILRTWDEALEKVTALHAAKVRRLDGLAAWLIHDEQAERLHLRDFLSEVSTRNRGQQVERVLSVTNSAGFVLAEDQFAHRVASADLSNYKIVRRGQYAYNPSRINVGSIARLDAWEAGALSPMYVVFQVRDGLDSDFFQHWLRSAEARQRIALAAQGSVRETVSFGDLGSILIPVPTIERQQSISRALNAGREEIALIEAEIEALTRQKRGLMQKLLTGEWRVKLEAPVA</sequence>
<dbReference type="GO" id="GO:0009307">
    <property type="term" value="P:DNA restriction-modification system"/>
    <property type="evidence" value="ECO:0007669"/>
    <property type="project" value="UniProtKB-KW"/>
</dbReference>
<dbReference type="Proteomes" id="UP000008130">
    <property type="component" value="Chromosome"/>
</dbReference>
<evidence type="ECO:0000256" key="2">
    <source>
        <dbReference type="ARBA" id="ARBA00022747"/>
    </source>
</evidence>
<feature type="domain" description="Type I restriction modification DNA specificity" evidence="5">
    <location>
        <begin position="3"/>
        <end position="80"/>
    </location>
</feature>
<dbReference type="STRING" id="991905.SL003B_3750"/>
<proteinExistence type="inferred from homology"/>